<comment type="caution">
    <text evidence="3">The sequence shown here is derived from an EMBL/GenBank/DDBJ whole genome shotgun (WGS) entry which is preliminary data.</text>
</comment>
<name>A0ABP9C1G2_9GAMM</name>
<dbReference type="Pfam" id="PF26641">
    <property type="entry name" value="DUF8213"/>
    <property type="match status" value="1"/>
</dbReference>
<dbReference type="EMBL" id="BAABJE010000017">
    <property type="protein sequence ID" value="GAA4803149.1"/>
    <property type="molecule type" value="Genomic_DNA"/>
</dbReference>
<accession>A0ABP9C1G2</accession>
<feature type="domain" description="DUF8213" evidence="2">
    <location>
        <begin position="267"/>
        <end position="332"/>
    </location>
</feature>
<proteinExistence type="predicted"/>
<keyword evidence="4" id="KW-1185">Reference proteome</keyword>
<feature type="signal peptide" evidence="1">
    <location>
        <begin position="1"/>
        <end position="30"/>
    </location>
</feature>
<sequence>MNPNLKLLLAAGTCSLLLAVGAWPSRPVSAASPEAASAAAAEAPAQPGQMKVLAAPGDDVAGTLVTPSGALSFRTASLSAGKSAAQGVSPDRVTVRLEVNGAVIDHDIDYAAGTMTVRTVDRVVIDEQDRAVLKSFQTELGRTLPTLAGGQRVPKSHDMLWRLAEMYSEVPLGKTFAAEWVVKRGDAKPIAPQARDFDRESSSIVPGAQALNRQPIVAAAACNEQGGGSFTNLHAIVDVCDDDRVFYRSSAHDFCPSHGYSSKSVAYGCGASSCPGRCGAGCGVGDGLGAWYQDCLDHDICNRDHNSQLGACGDEWTEAADDYAFGAISCYTTCH</sequence>
<gene>
    <name evidence="3" type="ORF">GCM10023307_32420</name>
</gene>
<feature type="chain" id="PRO_5047358573" description="DUF8213 domain-containing protein" evidence="1">
    <location>
        <begin position="31"/>
        <end position="335"/>
    </location>
</feature>
<dbReference type="Proteomes" id="UP001499959">
    <property type="component" value="Unassembled WGS sequence"/>
</dbReference>
<evidence type="ECO:0000313" key="3">
    <source>
        <dbReference type="EMBL" id="GAA4803149.1"/>
    </source>
</evidence>
<evidence type="ECO:0000259" key="2">
    <source>
        <dbReference type="Pfam" id="PF26641"/>
    </source>
</evidence>
<reference evidence="4" key="1">
    <citation type="journal article" date="2019" name="Int. J. Syst. Evol. Microbiol.">
        <title>The Global Catalogue of Microorganisms (GCM) 10K type strain sequencing project: providing services to taxonomists for standard genome sequencing and annotation.</title>
        <authorList>
            <consortium name="The Broad Institute Genomics Platform"/>
            <consortium name="The Broad Institute Genome Sequencing Center for Infectious Disease"/>
            <person name="Wu L."/>
            <person name="Ma J."/>
        </authorList>
    </citation>
    <scope>NUCLEOTIDE SEQUENCE [LARGE SCALE GENOMIC DNA]</scope>
    <source>
        <strain evidence="4">JCM 18204</strain>
    </source>
</reference>
<keyword evidence="1" id="KW-0732">Signal</keyword>
<evidence type="ECO:0000313" key="4">
    <source>
        <dbReference type="Proteomes" id="UP001499959"/>
    </source>
</evidence>
<dbReference type="InterPro" id="IPR058526">
    <property type="entry name" value="DUF8213"/>
</dbReference>
<protein>
    <recommendedName>
        <fullName evidence="2">DUF8213 domain-containing protein</fullName>
    </recommendedName>
</protein>
<evidence type="ECO:0000256" key="1">
    <source>
        <dbReference type="SAM" id="SignalP"/>
    </source>
</evidence>
<organism evidence="3 4">
    <name type="scientific">Lysobacter hankyongensis</name>
    <dbReference type="NCBI Taxonomy" id="1176535"/>
    <lineage>
        <taxon>Bacteria</taxon>
        <taxon>Pseudomonadati</taxon>
        <taxon>Pseudomonadota</taxon>
        <taxon>Gammaproteobacteria</taxon>
        <taxon>Lysobacterales</taxon>
        <taxon>Lysobacteraceae</taxon>
        <taxon>Lysobacter</taxon>
    </lineage>
</organism>